<keyword evidence="4 6" id="KW-1133">Transmembrane helix</keyword>
<dbReference type="Pfam" id="PF01544">
    <property type="entry name" value="CorA"/>
    <property type="match status" value="1"/>
</dbReference>
<dbReference type="InterPro" id="IPR002523">
    <property type="entry name" value="MgTranspt_CorA/ZnTranspt_ZntB"/>
</dbReference>
<organism evidence="7 8">
    <name type="scientific">Clostridium cellulovorans (strain ATCC 35296 / DSM 3052 / OCM 3 / 743B)</name>
    <dbReference type="NCBI Taxonomy" id="573061"/>
    <lineage>
        <taxon>Bacteria</taxon>
        <taxon>Bacillati</taxon>
        <taxon>Bacillota</taxon>
        <taxon>Clostridia</taxon>
        <taxon>Eubacteriales</taxon>
        <taxon>Clostridiaceae</taxon>
        <taxon>Clostridium</taxon>
    </lineage>
</organism>
<evidence type="ECO:0000256" key="6">
    <source>
        <dbReference type="SAM" id="Phobius"/>
    </source>
</evidence>
<dbReference type="InterPro" id="IPR045863">
    <property type="entry name" value="CorA_TM1_TM2"/>
</dbReference>
<dbReference type="Gene3D" id="1.20.58.340">
    <property type="entry name" value="Magnesium transport protein CorA, transmembrane region"/>
    <property type="match status" value="2"/>
</dbReference>
<name>D9SNL2_CLOC7</name>
<dbReference type="PANTHER" id="PTHR47891:SF2">
    <property type="entry name" value="MAGNESIUM AND COBALT TRANSPORTER"/>
    <property type="match status" value="1"/>
</dbReference>
<protein>
    <submittedName>
        <fullName evidence="7">Mg2 transporter protein CorA family protein</fullName>
    </submittedName>
</protein>
<dbReference type="KEGG" id="ccb:Clocel_0094"/>
<dbReference type="OrthoDB" id="9803416at2"/>
<dbReference type="PANTHER" id="PTHR47891">
    <property type="entry name" value="TRANSPORTER-RELATED"/>
    <property type="match status" value="1"/>
</dbReference>
<keyword evidence="8" id="KW-1185">Reference proteome</keyword>
<gene>
    <name evidence="7" type="ordered locus">Clocel_0094</name>
</gene>
<evidence type="ECO:0000256" key="2">
    <source>
        <dbReference type="ARBA" id="ARBA00009765"/>
    </source>
</evidence>
<dbReference type="GO" id="GO:0016020">
    <property type="term" value="C:membrane"/>
    <property type="evidence" value="ECO:0007669"/>
    <property type="project" value="UniProtKB-SubCell"/>
</dbReference>
<dbReference type="RefSeq" id="WP_010075338.1">
    <property type="nucleotide sequence ID" value="NC_014393.1"/>
</dbReference>
<comment type="subcellular location">
    <subcellularLocation>
        <location evidence="1">Membrane</location>
        <topology evidence="1">Multi-pass membrane protein</topology>
    </subcellularLocation>
</comment>
<reference evidence="7 8" key="1">
    <citation type="submission" date="2010-08" db="EMBL/GenBank/DDBJ databases">
        <title>Complete sequence of Clostridium cellulovorans 743B.</title>
        <authorList>
            <consortium name="US DOE Joint Genome Institute"/>
            <person name="Lucas S."/>
            <person name="Copeland A."/>
            <person name="Lapidus A."/>
            <person name="Cheng J.-F."/>
            <person name="Bruce D."/>
            <person name="Goodwin L."/>
            <person name="Pitluck S."/>
            <person name="Chertkov O."/>
            <person name="Detter J.C."/>
            <person name="Han C."/>
            <person name="Tapia R."/>
            <person name="Land M."/>
            <person name="Hauser L."/>
            <person name="Chang Y.-J."/>
            <person name="Jeffries C."/>
            <person name="Kyrpides N."/>
            <person name="Ivanova N."/>
            <person name="Mikhailova N."/>
            <person name="Hemme C.L."/>
            <person name="Woyke T."/>
        </authorList>
    </citation>
    <scope>NUCLEOTIDE SEQUENCE [LARGE SCALE GENOMIC DNA]</scope>
    <source>
        <strain evidence="8">ATCC 35296 / DSM 3052 / OCM 3 / 743B</strain>
    </source>
</reference>
<sequence length="317" mass="35702">MISIYKSDLDLSDNLIKINSVEPGSWINLVAPTDQELILISKKTCVPLDFLKAALDDEETSRLDVEDGNTLIIVDIPFTEVEENSLTYDTYPLGIIHTDSYIITICIKNSRILNDFITDKIKSFYTFKRSRFILQILYRVSSYYLSSLRQINKKSLMLQGKLHKSMNNKVLMQLLSLQNSTVYFSTSLKSNEVTLEKISKLEFAQKYEEDKELLEDVIIETKQAIEMTQIYGGILQATMDTSANIINNNVNTVMKFLTSVTIAMAIPNIISGIFGMNITGLPFSVNESGGGFAIVISIILGSTLLTILFLNRRGLFK</sequence>
<dbReference type="GO" id="GO:0046873">
    <property type="term" value="F:metal ion transmembrane transporter activity"/>
    <property type="evidence" value="ECO:0007669"/>
    <property type="project" value="InterPro"/>
</dbReference>
<evidence type="ECO:0000313" key="8">
    <source>
        <dbReference type="Proteomes" id="UP000002730"/>
    </source>
</evidence>
<dbReference type="SUPFAM" id="SSF143865">
    <property type="entry name" value="CorA soluble domain-like"/>
    <property type="match status" value="1"/>
</dbReference>
<dbReference type="Proteomes" id="UP000002730">
    <property type="component" value="Chromosome"/>
</dbReference>
<dbReference type="STRING" id="573061.Clocel_0094"/>
<evidence type="ECO:0000313" key="7">
    <source>
        <dbReference type="EMBL" id="ADL49883.1"/>
    </source>
</evidence>
<keyword evidence="5 6" id="KW-0472">Membrane</keyword>
<dbReference type="SUPFAM" id="SSF144083">
    <property type="entry name" value="Magnesium transport protein CorA, transmembrane region"/>
    <property type="match status" value="1"/>
</dbReference>
<dbReference type="HOGENOM" id="CLU_007127_8_1_9"/>
<dbReference type="eggNOG" id="COG0598">
    <property type="taxonomic scope" value="Bacteria"/>
</dbReference>
<accession>D9SNL2</accession>
<dbReference type="EMBL" id="CP002160">
    <property type="protein sequence ID" value="ADL49883.1"/>
    <property type="molecule type" value="Genomic_DNA"/>
</dbReference>
<dbReference type="CDD" id="cd12827">
    <property type="entry name" value="EcCorA_ZntB-like_u2"/>
    <property type="match status" value="1"/>
</dbReference>
<dbReference type="InterPro" id="IPR045861">
    <property type="entry name" value="CorA_cytoplasmic_dom"/>
</dbReference>
<evidence type="ECO:0000256" key="5">
    <source>
        <dbReference type="ARBA" id="ARBA00023136"/>
    </source>
</evidence>
<evidence type="ECO:0000256" key="1">
    <source>
        <dbReference type="ARBA" id="ARBA00004141"/>
    </source>
</evidence>
<proteinExistence type="inferred from homology"/>
<dbReference type="InterPro" id="IPR047199">
    <property type="entry name" value="CorA-like"/>
</dbReference>
<dbReference type="Gene3D" id="3.30.460.20">
    <property type="entry name" value="CorA soluble domain-like"/>
    <property type="match status" value="1"/>
</dbReference>
<evidence type="ECO:0000256" key="4">
    <source>
        <dbReference type="ARBA" id="ARBA00022989"/>
    </source>
</evidence>
<feature type="transmembrane region" description="Helical" evidence="6">
    <location>
        <begin position="290"/>
        <end position="310"/>
    </location>
</feature>
<evidence type="ECO:0000256" key="3">
    <source>
        <dbReference type="ARBA" id="ARBA00022692"/>
    </source>
</evidence>
<dbReference type="AlphaFoldDB" id="D9SNL2"/>
<feature type="transmembrane region" description="Helical" evidence="6">
    <location>
        <begin position="256"/>
        <end position="278"/>
    </location>
</feature>
<comment type="similarity">
    <text evidence="2">Belongs to the CorA metal ion transporter (MIT) (TC 1.A.35) family.</text>
</comment>
<keyword evidence="3 6" id="KW-0812">Transmembrane</keyword>